<name>A0A432W131_9GAMM</name>
<dbReference type="PANTHER" id="PTHR33508">
    <property type="entry name" value="UPF0056 MEMBRANE PROTEIN YHCE"/>
    <property type="match status" value="1"/>
</dbReference>
<feature type="transmembrane region" description="Helical" evidence="7">
    <location>
        <begin position="191"/>
        <end position="212"/>
    </location>
</feature>
<protein>
    <recommendedName>
        <fullName evidence="7">UPF0056 membrane protein</fullName>
    </recommendedName>
</protein>
<dbReference type="EMBL" id="PIPL01000004">
    <property type="protein sequence ID" value="RUO22935.1"/>
    <property type="molecule type" value="Genomic_DNA"/>
</dbReference>
<evidence type="ECO:0000256" key="4">
    <source>
        <dbReference type="ARBA" id="ARBA00022692"/>
    </source>
</evidence>
<evidence type="ECO:0000256" key="7">
    <source>
        <dbReference type="RuleBase" id="RU362048"/>
    </source>
</evidence>
<feature type="transmembrane region" description="Helical" evidence="7">
    <location>
        <begin position="116"/>
        <end position="142"/>
    </location>
</feature>
<evidence type="ECO:0000256" key="3">
    <source>
        <dbReference type="ARBA" id="ARBA00022475"/>
    </source>
</evidence>
<feature type="transmembrane region" description="Helical" evidence="7">
    <location>
        <begin position="51"/>
        <end position="71"/>
    </location>
</feature>
<dbReference type="OrthoDB" id="21094at2"/>
<accession>A0A432W131</accession>
<comment type="similarity">
    <text evidence="2 7">Belongs to the UPF0056 (MarC) family.</text>
</comment>
<dbReference type="RefSeq" id="WP_126804577.1">
    <property type="nucleotide sequence ID" value="NZ_PIPL01000004.1"/>
</dbReference>
<comment type="caution">
    <text evidence="7">Lacks conserved residue(s) required for the propagation of feature annotation.</text>
</comment>
<reference evidence="8 9" key="1">
    <citation type="journal article" date="2011" name="Front. Microbiol.">
        <title>Genomic signatures of strain selection and enhancement in Bacillus atrophaeus var. globigii, a historical biowarfare simulant.</title>
        <authorList>
            <person name="Gibbons H.S."/>
            <person name="Broomall S.M."/>
            <person name="McNew L.A."/>
            <person name="Daligault H."/>
            <person name="Chapman C."/>
            <person name="Bruce D."/>
            <person name="Karavis M."/>
            <person name="Krepps M."/>
            <person name="McGregor P.A."/>
            <person name="Hong C."/>
            <person name="Park K.H."/>
            <person name="Akmal A."/>
            <person name="Feldman A."/>
            <person name="Lin J.S."/>
            <person name="Chang W.E."/>
            <person name="Higgs B.W."/>
            <person name="Demirev P."/>
            <person name="Lindquist J."/>
            <person name="Liem A."/>
            <person name="Fochler E."/>
            <person name="Read T.D."/>
            <person name="Tapia R."/>
            <person name="Johnson S."/>
            <person name="Bishop-Lilly K.A."/>
            <person name="Detter C."/>
            <person name="Han C."/>
            <person name="Sozhamannan S."/>
            <person name="Rosenzweig C.N."/>
            <person name="Skowronski E.W."/>
        </authorList>
    </citation>
    <scope>NUCLEOTIDE SEQUENCE [LARGE SCALE GENOMIC DNA]</scope>
    <source>
        <strain evidence="8 9">MLST1</strain>
    </source>
</reference>
<keyword evidence="5 7" id="KW-1133">Transmembrane helix</keyword>
<evidence type="ECO:0000313" key="9">
    <source>
        <dbReference type="Proteomes" id="UP000288293"/>
    </source>
</evidence>
<evidence type="ECO:0000256" key="2">
    <source>
        <dbReference type="ARBA" id="ARBA00009784"/>
    </source>
</evidence>
<evidence type="ECO:0000256" key="1">
    <source>
        <dbReference type="ARBA" id="ARBA00004651"/>
    </source>
</evidence>
<keyword evidence="4 7" id="KW-0812">Transmembrane</keyword>
<dbReference type="NCBIfam" id="TIGR00427">
    <property type="entry name" value="NAAT family transporter"/>
    <property type="match status" value="1"/>
</dbReference>
<proteinExistence type="inferred from homology"/>
<evidence type="ECO:0000256" key="5">
    <source>
        <dbReference type="ARBA" id="ARBA00022989"/>
    </source>
</evidence>
<dbReference type="InterPro" id="IPR002771">
    <property type="entry name" value="Multi_antbiot-R_MarC"/>
</dbReference>
<comment type="subcellular location">
    <subcellularLocation>
        <location evidence="1 7">Cell membrane</location>
        <topology evidence="1 7">Multi-pass membrane protein</topology>
    </subcellularLocation>
</comment>
<keyword evidence="6 7" id="KW-0472">Membrane</keyword>
<evidence type="ECO:0000256" key="6">
    <source>
        <dbReference type="ARBA" id="ARBA00023136"/>
    </source>
</evidence>
<dbReference type="Pfam" id="PF01914">
    <property type="entry name" value="MarC"/>
    <property type="match status" value="1"/>
</dbReference>
<sequence length="215" mass="23343">MDVSGFVEYFLITIMALFVIVNPLTTAFIFVSLLPRASQQTKIETARRSTLIATSIFVTFALLGGIIFTLFGITIEAFRIAGGLILFGIAMGMIRKGQDEGEEESADKPPRADGKIANDISVIPLAIPFISGPGSIATVMILTSEAPTAWHLLVVFLSIFFTTGACYYAMVYSHFLVKYLGEVGKEIVTRVFGIILCVIAVQFVINGVVEIYQGL</sequence>
<gene>
    <name evidence="8" type="ORF">CWE09_13455</name>
</gene>
<feature type="transmembrane region" description="Helical" evidence="7">
    <location>
        <begin position="148"/>
        <end position="170"/>
    </location>
</feature>
<dbReference type="Proteomes" id="UP000288293">
    <property type="component" value="Unassembled WGS sequence"/>
</dbReference>
<comment type="caution">
    <text evidence="8">The sequence shown here is derived from an EMBL/GenBank/DDBJ whole genome shotgun (WGS) entry which is preliminary data.</text>
</comment>
<dbReference type="AlphaFoldDB" id="A0A432W131"/>
<dbReference type="PANTHER" id="PTHR33508:SF1">
    <property type="entry name" value="UPF0056 MEMBRANE PROTEIN YHCE"/>
    <property type="match status" value="1"/>
</dbReference>
<dbReference type="GO" id="GO:0005886">
    <property type="term" value="C:plasma membrane"/>
    <property type="evidence" value="ECO:0007669"/>
    <property type="project" value="UniProtKB-SubCell"/>
</dbReference>
<feature type="transmembrane region" description="Helical" evidence="7">
    <location>
        <begin position="6"/>
        <end position="31"/>
    </location>
</feature>
<keyword evidence="9" id="KW-1185">Reference proteome</keyword>
<keyword evidence="3" id="KW-1003">Cell membrane</keyword>
<organism evidence="8 9">
    <name type="scientific">Aliidiomarina minuta</name>
    <dbReference type="NCBI Taxonomy" id="880057"/>
    <lineage>
        <taxon>Bacteria</taxon>
        <taxon>Pseudomonadati</taxon>
        <taxon>Pseudomonadota</taxon>
        <taxon>Gammaproteobacteria</taxon>
        <taxon>Alteromonadales</taxon>
        <taxon>Idiomarinaceae</taxon>
        <taxon>Aliidiomarina</taxon>
    </lineage>
</organism>
<evidence type="ECO:0000313" key="8">
    <source>
        <dbReference type="EMBL" id="RUO22935.1"/>
    </source>
</evidence>